<evidence type="ECO:0000256" key="1">
    <source>
        <dbReference type="SAM" id="SignalP"/>
    </source>
</evidence>
<dbReference type="KEGG" id="ahel:Q31a_53590"/>
<gene>
    <name evidence="3" type="ORF">Q31a_53590</name>
</gene>
<sequence precursor="true">MLPRCHCGLLLFAMLTTALASAADGDPIGIRIEPEGVATIETLNGLRLRVVGETPTPQDSTPSDDQTLLLSEQSYRHALSRPANVARPTWQPLDAAVDSKAASVQVQSVAAGTDVGLLIQTDGVQLLVGAPLAFTQLDVASLPELRVDACVLLANEHSQELPPKLAKVFQQLSPRFVLISNSPGDAAEWASSLQSHISPESQVATREHNAFAIAAVAEHPSASTQVVVLGEEPWKMPAELEELFEAMEQAARESQAVFAKLSAKQMNFKPANGTHTPRWNTEHMMGRQLLFFSQIYHAVDPTIPVLDLNPQQMPPDYTAAHPEWDGAEEARQIERVGAFCRRFAYLLDGIAVDSQAPGSRWPTLRALLVQMEAHYAEHTGNTVKKFDLPDWPAE</sequence>
<dbReference type="RefSeq" id="WP_145083661.1">
    <property type="nucleotide sequence ID" value="NZ_CP036298.1"/>
</dbReference>
<dbReference type="Pfam" id="PF12867">
    <property type="entry name" value="DinB_2"/>
    <property type="match status" value="1"/>
</dbReference>
<dbReference type="AlphaFoldDB" id="A0A518GEF4"/>
<evidence type="ECO:0000313" key="4">
    <source>
        <dbReference type="Proteomes" id="UP000318017"/>
    </source>
</evidence>
<feature type="chain" id="PRO_5021830112" description="DinB-like domain-containing protein" evidence="1">
    <location>
        <begin position="23"/>
        <end position="394"/>
    </location>
</feature>
<keyword evidence="4" id="KW-1185">Reference proteome</keyword>
<evidence type="ECO:0000313" key="3">
    <source>
        <dbReference type="EMBL" id="QDV26979.1"/>
    </source>
</evidence>
<feature type="domain" description="DinB-like" evidence="2">
    <location>
        <begin position="247"/>
        <end position="380"/>
    </location>
</feature>
<proteinExistence type="predicted"/>
<dbReference type="InterPro" id="IPR024775">
    <property type="entry name" value="DinB-like"/>
</dbReference>
<feature type="signal peptide" evidence="1">
    <location>
        <begin position="1"/>
        <end position="22"/>
    </location>
</feature>
<protein>
    <recommendedName>
        <fullName evidence="2">DinB-like domain-containing protein</fullName>
    </recommendedName>
</protein>
<evidence type="ECO:0000259" key="2">
    <source>
        <dbReference type="Pfam" id="PF12867"/>
    </source>
</evidence>
<dbReference type="SUPFAM" id="SSF109854">
    <property type="entry name" value="DinB/YfiT-like putative metalloenzymes"/>
    <property type="match status" value="1"/>
</dbReference>
<keyword evidence="1" id="KW-0732">Signal</keyword>
<dbReference type="Gene3D" id="1.20.120.450">
    <property type="entry name" value="dinb family like domain"/>
    <property type="match status" value="1"/>
</dbReference>
<dbReference type="EMBL" id="CP036298">
    <property type="protein sequence ID" value="QDV26979.1"/>
    <property type="molecule type" value="Genomic_DNA"/>
</dbReference>
<reference evidence="3 4" key="1">
    <citation type="submission" date="2019-02" db="EMBL/GenBank/DDBJ databases">
        <title>Deep-cultivation of Planctomycetes and their phenomic and genomic characterization uncovers novel biology.</title>
        <authorList>
            <person name="Wiegand S."/>
            <person name="Jogler M."/>
            <person name="Boedeker C."/>
            <person name="Pinto D."/>
            <person name="Vollmers J."/>
            <person name="Rivas-Marin E."/>
            <person name="Kohn T."/>
            <person name="Peeters S.H."/>
            <person name="Heuer A."/>
            <person name="Rast P."/>
            <person name="Oberbeckmann S."/>
            <person name="Bunk B."/>
            <person name="Jeske O."/>
            <person name="Meyerdierks A."/>
            <person name="Storesund J.E."/>
            <person name="Kallscheuer N."/>
            <person name="Luecker S."/>
            <person name="Lage O.M."/>
            <person name="Pohl T."/>
            <person name="Merkel B.J."/>
            <person name="Hornburger P."/>
            <person name="Mueller R.-W."/>
            <person name="Bruemmer F."/>
            <person name="Labrenz M."/>
            <person name="Spormann A.M."/>
            <person name="Op den Camp H."/>
            <person name="Overmann J."/>
            <person name="Amann R."/>
            <person name="Jetten M.S.M."/>
            <person name="Mascher T."/>
            <person name="Medema M.H."/>
            <person name="Devos D.P."/>
            <person name="Kaster A.-K."/>
            <person name="Ovreas L."/>
            <person name="Rohde M."/>
            <person name="Galperin M.Y."/>
            <person name="Jogler C."/>
        </authorList>
    </citation>
    <scope>NUCLEOTIDE SEQUENCE [LARGE SCALE GENOMIC DNA]</scope>
    <source>
        <strain evidence="3 4">Q31a</strain>
    </source>
</reference>
<name>A0A518GEF4_9BACT</name>
<dbReference type="Proteomes" id="UP000318017">
    <property type="component" value="Chromosome"/>
</dbReference>
<dbReference type="InterPro" id="IPR034660">
    <property type="entry name" value="DinB/YfiT-like"/>
</dbReference>
<accession>A0A518GEF4</accession>
<dbReference type="OrthoDB" id="268753at2"/>
<organism evidence="3 4">
    <name type="scientific">Aureliella helgolandensis</name>
    <dbReference type="NCBI Taxonomy" id="2527968"/>
    <lineage>
        <taxon>Bacteria</taxon>
        <taxon>Pseudomonadati</taxon>
        <taxon>Planctomycetota</taxon>
        <taxon>Planctomycetia</taxon>
        <taxon>Pirellulales</taxon>
        <taxon>Pirellulaceae</taxon>
        <taxon>Aureliella</taxon>
    </lineage>
</organism>